<gene>
    <name evidence="3" type="ORF">HDA39_000775</name>
</gene>
<dbReference type="PROSITE" id="PS51257">
    <property type="entry name" value="PROKAR_LIPOPROTEIN"/>
    <property type="match status" value="1"/>
</dbReference>
<evidence type="ECO:0000313" key="3">
    <source>
        <dbReference type="EMBL" id="MBB5834041.1"/>
    </source>
</evidence>
<dbReference type="Proteomes" id="UP000549971">
    <property type="component" value="Unassembled WGS sequence"/>
</dbReference>
<dbReference type="EMBL" id="JACHMY010000001">
    <property type="protein sequence ID" value="MBB5834041.1"/>
    <property type="molecule type" value="Genomic_DNA"/>
</dbReference>
<comment type="caution">
    <text evidence="3">The sequence shown here is derived from an EMBL/GenBank/DDBJ whole genome shotgun (WGS) entry which is preliminary data.</text>
</comment>
<dbReference type="RefSeq" id="WP_184793860.1">
    <property type="nucleotide sequence ID" value="NZ_JACHMY010000001.1"/>
</dbReference>
<protein>
    <submittedName>
        <fullName evidence="3">Major membrane immunogen (Membrane-anchored lipoprotein)</fullName>
    </submittedName>
</protein>
<dbReference type="AlphaFoldDB" id="A0A7W9J1Q5"/>
<keyword evidence="3" id="KW-0449">Lipoprotein</keyword>
<feature type="signal peptide" evidence="2">
    <location>
        <begin position="1"/>
        <end position="21"/>
    </location>
</feature>
<evidence type="ECO:0000313" key="4">
    <source>
        <dbReference type="Proteomes" id="UP000549971"/>
    </source>
</evidence>
<keyword evidence="2" id="KW-0732">Signal</keyword>
<reference evidence="3 4" key="1">
    <citation type="submission" date="2020-08" db="EMBL/GenBank/DDBJ databases">
        <title>Sequencing the genomes of 1000 actinobacteria strains.</title>
        <authorList>
            <person name="Klenk H.-P."/>
        </authorList>
    </citation>
    <scope>NUCLEOTIDE SEQUENCE [LARGE SCALE GENOMIC DNA]</scope>
    <source>
        <strain evidence="3 4">DSM 28967</strain>
    </source>
</reference>
<feature type="compositionally biased region" description="Pro residues" evidence="1">
    <location>
        <begin position="46"/>
        <end position="66"/>
    </location>
</feature>
<sequence>MKVITATLAVALLLTACGSGDDSGAPSASGPSATAPSTSASSPTPSDTPSPTPTPTPKPKPKPVAPPKAKDGTNLAACRDADCQVQVSGRTTIKFRGGKLVITKIDKFAHFELSGQFGGGSGQLGPGAPVTFGGGGMSGTFGGSQPVPRSQDGPGLTLRVEYVGNGRAIVDLHNV</sequence>
<evidence type="ECO:0000256" key="2">
    <source>
        <dbReference type="SAM" id="SignalP"/>
    </source>
</evidence>
<proteinExistence type="predicted"/>
<keyword evidence="4" id="KW-1185">Reference proteome</keyword>
<name>A0A7W9J1Q5_9ACTN</name>
<feature type="region of interest" description="Disordered" evidence="1">
    <location>
        <begin position="20"/>
        <end position="77"/>
    </location>
</feature>
<feature type="compositionally biased region" description="Low complexity" evidence="1">
    <location>
        <begin position="20"/>
        <end position="45"/>
    </location>
</feature>
<evidence type="ECO:0000256" key="1">
    <source>
        <dbReference type="SAM" id="MobiDB-lite"/>
    </source>
</evidence>
<accession>A0A7W9J1Q5</accession>
<organism evidence="3 4">
    <name type="scientific">Kribbella italica</name>
    <dbReference type="NCBI Taxonomy" id="1540520"/>
    <lineage>
        <taxon>Bacteria</taxon>
        <taxon>Bacillati</taxon>
        <taxon>Actinomycetota</taxon>
        <taxon>Actinomycetes</taxon>
        <taxon>Propionibacteriales</taxon>
        <taxon>Kribbellaceae</taxon>
        <taxon>Kribbella</taxon>
    </lineage>
</organism>
<feature type="chain" id="PRO_5039577906" evidence="2">
    <location>
        <begin position="22"/>
        <end position="175"/>
    </location>
</feature>